<evidence type="ECO:0000256" key="2">
    <source>
        <dbReference type="SAM" id="SignalP"/>
    </source>
</evidence>
<reference evidence="3" key="1">
    <citation type="submission" date="2021-01" db="EMBL/GenBank/DDBJ databases">
        <authorList>
            <person name="Corre E."/>
            <person name="Pelletier E."/>
            <person name="Niang G."/>
            <person name="Scheremetjew M."/>
            <person name="Finn R."/>
            <person name="Kale V."/>
            <person name="Holt S."/>
            <person name="Cochrane G."/>
            <person name="Meng A."/>
            <person name="Brown T."/>
            <person name="Cohen L."/>
        </authorList>
    </citation>
    <scope>NUCLEOTIDE SEQUENCE</scope>
    <source>
        <strain evidence="3">CCMP3346</strain>
    </source>
</reference>
<organism evidence="3">
    <name type="scientific">Vitrella brassicaformis</name>
    <dbReference type="NCBI Taxonomy" id="1169539"/>
    <lineage>
        <taxon>Eukaryota</taxon>
        <taxon>Sar</taxon>
        <taxon>Alveolata</taxon>
        <taxon>Colpodellida</taxon>
        <taxon>Vitrellaceae</taxon>
        <taxon>Vitrella</taxon>
    </lineage>
</organism>
<dbReference type="AlphaFoldDB" id="A0A7S1P6G5"/>
<dbReference type="EMBL" id="HBGB01028747">
    <property type="protein sequence ID" value="CAD9061718.1"/>
    <property type="molecule type" value="Transcribed_RNA"/>
</dbReference>
<feature type="region of interest" description="Disordered" evidence="1">
    <location>
        <begin position="80"/>
        <end position="122"/>
    </location>
</feature>
<feature type="chain" id="PRO_5031176203" description="Secreted protein" evidence="2">
    <location>
        <begin position="19"/>
        <end position="142"/>
    </location>
</feature>
<feature type="compositionally biased region" description="Polar residues" evidence="1">
    <location>
        <begin position="93"/>
        <end position="102"/>
    </location>
</feature>
<name>A0A7S1P6G5_9ALVE</name>
<feature type="signal peptide" evidence="2">
    <location>
        <begin position="1"/>
        <end position="18"/>
    </location>
</feature>
<proteinExistence type="predicted"/>
<keyword evidence="2" id="KW-0732">Signal</keyword>
<gene>
    <name evidence="3" type="ORF">VBRA1451_LOCUS16788</name>
</gene>
<evidence type="ECO:0000313" key="3">
    <source>
        <dbReference type="EMBL" id="CAD9061718.1"/>
    </source>
</evidence>
<evidence type="ECO:0008006" key="4">
    <source>
        <dbReference type="Google" id="ProtNLM"/>
    </source>
</evidence>
<accession>A0A7S1P6G5</accession>
<protein>
    <recommendedName>
        <fullName evidence="4">Secreted protein</fullName>
    </recommendedName>
</protein>
<evidence type="ECO:0000256" key="1">
    <source>
        <dbReference type="SAM" id="MobiDB-lite"/>
    </source>
</evidence>
<sequence>MCRCMSFDLCLLCYLVIGHPSLTNTTPHRPLRCAAPIAWHRMQPHINEAVDCTSHIATRELPPSIHLAVVLPTPLQPFNVSTRTGEAPRLPTPLSQSASPSLGLSGRSDGLRDKKGRTSRHPACHAMHAIMSDYRPACLPLD</sequence>